<dbReference type="InterPro" id="IPR046350">
    <property type="entry name" value="Cystatin_sf"/>
</dbReference>
<keyword evidence="2" id="KW-0789">Thiol protease inhibitor</keyword>
<dbReference type="AlphaFoldDB" id="A0ABD2ZMI9"/>
<dbReference type="CDD" id="cd00042">
    <property type="entry name" value="CY"/>
    <property type="match status" value="1"/>
</dbReference>
<evidence type="ECO:0000256" key="2">
    <source>
        <dbReference type="ARBA" id="ARBA00022704"/>
    </source>
</evidence>
<evidence type="ECO:0000256" key="3">
    <source>
        <dbReference type="SAM" id="MobiDB-lite"/>
    </source>
</evidence>
<feature type="region of interest" description="Disordered" evidence="3">
    <location>
        <begin position="132"/>
        <end position="156"/>
    </location>
</feature>
<dbReference type="Pfam" id="PF16845">
    <property type="entry name" value="SQAPI"/>
    <property type="match status" value="1"/>
</dbReference>
<name>A0ABD2ZMI9_9GENT</name>
<dbReference type="InterPro" id="IPR000010">
    <property type="entry name" value="Cystatin_dom"/>
</dbReference>
<feature type="domain" description="Cystatin" evidence="5">
    <location>
        <begin position="48"/>
        <end position="103"/>
    </location>
</feature>
<keyword evidence="4" id="KW-0472">Membrane</keyword>
<protein>
    <recommendedName>
        <fullName evidence="5">Cystatin domain-containing protein</fullName>
    </recommendedName>
</protein>
<comment type="caution">
    <text evidence="6">The sequence shown here is derived from an EMBL/GenBank/DDBJ whole genome shotgun (WGS) entry which is preliminary data.</text>
</comment>
<evidence type="ECO:0000313" key="7">
    <source>
        <dbReference type="Proteomes" id="UP001630127"/>
    </source>
</evidence>
<keyword evidence="7" id="KW-1185">Reference proteome</keyword>
<feature type="compositionally biased region" description="Polar residues" evidence="3">
    <location>
        <begin position="132"/>
        <end position="141"/>
    </location>
</feature>
<feature type="transmembrane region" description="Helical" evidence="4">
    <location>
        <begin position="163"/>
        <end position="183"/>
    </location>
</feature>
<dbReference type="GO" id="GO:0004869">
    <property type="term" value="F:cysteine-type endopeptidase inhibitor activity"/>
    <property type="evidence" value="ECO:0007669"/>
    <property type="project" value="UniProtKB-KW"/>
</dbReference>
<dbReference type="PANTHER" id="PTHR47364">
    <property type="entry name" value="CYSTEINE PROTEINASE INHIBITOR 5"/>
    <property type="match status" value="1"/>
</dbReference>
<accession>A0ABD2ZMI9</accession>
<evidence type="ECO:0000259" key="5">
    <source>
        <dbReference type="Pfam" id="PF16845"/>
    </source>
</evidence>
<reference evidence="6 7" key="1">
    <citation type="submission" date="2024-11" db="EMBL/GenBank/DDBJ databases">
        <title>A near-complete genome assembly of Cinchona calisaya.</title>
        <authorList>
            <person name="Lian D.C."/>
            <person name="Zhao X.W."/>
            <person name="Wei L."/>
        </authorList>
    </citation>
    <scope>NUCLEOTIDE SEQUENCE [LARGE SCALE GENOMIC DNA]</scope>
    <source>
        <tissue evidence="6">Nenye</tissue>
    </source>
</reference>
<proteinExistence type="predicted"/>
<dbReference type="Gene3D" id="3.10.450.10">
    <property type="match status" value="1"/>
</dbReference>
<evidence type="ECO:0000313" key="6">
    <source>
        <dbReference type="EMBL" id="KAL3519347.1"/>
    </source>
</evidence>
<dbReference type="EMBL" id="JBJUIK010000008">
    <property type="protein sequence ID" value="KAL3519347.1"/>
    <property type="molecule type" value="Genomic_DNA"/>
</dbReference>
<organism evidence="6 7">
    <name type="scientific">Cinchona calisaya</name>
    <dbReference type="NCBI Taxonomy" id="153742"/>
    <lineage>
        <taxon>Eukaryota</taxon>
        <taxon>Viridiplantae</taxon>
        <taxon>Streptophyta</taxon>
        <taxon>Embryophyta</taxon>
        <taxon>Tracheophyta</taxon>
        <taxon>Spermatophyta</taxon>
        <taxon>Magnoliopsida</taxon>
        <taxon>eudicotyledons</taxon>
        <taxon>Gunneridae</taxon>
        <taxon>Pentapetalae</taxon>
        <taxon>asterids</taxon>
        <taxon>lamiids</taxon>
        <taxon>Gentianales</taxon>
        <taxon>Rubiaceae</taxon>
        <taxon>Cinchonoideae</taxon>
        <taxon>Cinchoneae</taxon>
        <taxon>Cinchona</taxon>
    </lineage>
</organism>
<keyword evidence="1" id="KW-0646">Protease inhibitor</keyword>
<gene>
    <name evidence="6" type="ORF">ACH5RR_017496</name>
</gene>
<dbReference type="Proteomes" id="UP001630127">
    <property type="component" value="Unassembled WGS sequence"/>
</dbReference>
<dbReference type="PANTHER" id="PTHR47364:SF2">
    <property type="entry name" value="CYSTEINE PROTEINASE INHIBITOR 5"/>
    <property type="match status" value="1"/>
</dbReference>
<evidence type="ECO:0000256" key="1">
    <source>
        <dbReference type="ARBA" id="ARBA00022690"/>
    </source>
</evidence>
<dbReference type="SUPFAM" id="SSF54403">
    <property type="entry name" value="Cystatin/monellin"/>
    <property type="match status" value="1"/>
</dbReference>
<sequence length="216" mass="24323">MTCGKCRTRLRIQYSNKRTHLGNGNAIMQSQKKSWPDIRLFPFPVNPTNPQVVEIGKFAVKEHNEQAGTDLEFVKVAGGIKWDIMAATFYTLGMKVKSSTDTKIQKGKVQVVEAVTGDTLLPIRARHYDSSYSITGDSNKPPSDRDRKICSERGQRESRNRSGVVNVFIGIKWNVFLATFYVLGIKLKRSTDGKIHLRDAKVVEAVTGHKKLLSWE</sequence>
<evidence type="ECO:0000256" key="4">
    <source>
        <dbReference type="SAM" id="Phobius"/>
    </source>
</evidence>
<keyword evidence="4" id="KW-1133">Transmembrane helix</keyword>
<feature type="compositionally biased region" description="Basic and acidic residues" evidence="3">
    <location>
        <begin position="142"/>
        <end position="156"/>
    </location>
</feature>
<keyword evidence="4" id="KW-0812">Transmembrane</keyword>